<organism evidence="1 2">
    <name type="scientific">Bremia lactucae</name>
    <name type="common">Lettuce downy mildew</name>
    <dbReference type="NCBI Taxonomy" id="4779"/>
    <lineage>
        <taxon>Eukaryota</taxon>
        <taxon>Sar</taxon>
        <taxon>Stramenopiles</taxon>
        <taxon>Oomycota</taxon>
        <taxon>Peronosporomycetes</taxon>
        <taxon>Peronosporales</taxon>
        <taxon>Peronosporaceae</taxon>
        <taxon>Bremia</taxon>
    </lineage>
</organism>
<protein>
    <submittedName>
        <fullName evidence="1">Uncharacterized protein</fullName>
    </submittedName>
</protein>
<accession>A0A976FI95</accession>
<dbReference type="Proteomes" id="UP000294530">
    <property type="component" value="Unassembled WGS sequence"/>
</dbReference>
<gene>
    <name evidence="1" type="ORF">CCR75_008350</name>
</gene>
<keyword evidence="2" id="KW-1185">Reference proteome</keyword>
<proteinExistence type="predicted"/>
<dbReference type="GeneID" id="94352074"/>
<dbReference type="AlphaFoldDB" id="A0A976FI95"/>
<name>A0A976FI95_BRELC</name>
<dbReference type="KEGG" id="blac:94352074"/>
<evidence type="ECO:0000313" key="2">
    <source>
        <dbReference type="Proteomes" id="UP000294530"/>
    </source>
</evidence>
<evidence type="ECO:0000313" key="1">
    <source>
        <dbReference type="EMBL" id="TDH67118.1"/>
    </source>
</evidence>
<sequence length="719" mass="80221">MQNESLTVLFSGTTVGLRRLELIPISTIENEIKRLFVRVEADVGDMPYVKILSHEHDGTPSGFAWDTAPTKLDDLSTESFTAEVNRLRNLVRTHLPDYKEDHAVVTIMMNHYGPSALAIAIEKALADVSSKSAVTRSSKRQAVGLASALSESWSLRKLSPRSVALEMSPKGGIASPDDFPIKLLSHYIRYIHLDNPHYDESLEVTAVLLEYYGSKLLSYKGKATTTVGGQVFFDLETIATKPIDALAAELGVVTNIQDVYNQQNFRALLLFVGYQRERGRSLKYVDHVSNVFINNKLTPYGQYLWSRANGASLDAKLMHFMEMVAPNTLVARIRKYFRTLWFKLRLLYKGVGANKVNDDNAEDKAVIAADFQPKANAQRAAEFEALVKKAERYDREIIVAESRVDASRKKLNDIGTAFSTGKLEKNGPATQGRLQVRYTESNLQKAFHSHTQVLSTRVVSSFNRAKTRINLAESCYRDARLKATEAQLKLTEVDNLAKSGPSDASVLKTAEEKAVKAQANAEESLRFFNRIVTEANEALAYYKAVSQEAKEFFVKNKDFFKAQETTYFQMVNKAASNLDVVKVDDKVPKLNAGKAKGTLETAGIATKDSFHIAPGDLPHIAREDFPRIAKEDLFIIIQRAQAKRNAHVSQIKADKAQNNIGMAESDVNRAKASYTEHYGAYSDFNNVIAEESKLHKDAVILNRNADILNASASKRMLRH</sequence>
<reference evidence="1 2" key="1">
    <citation type="journal article" date="2021" name="Genome Biol.">
        <title>AFLAP: assembly-free linkage analysis pipeline using k-mers from genome sequencing data.</title>
        <authorList>
            <person name="Fletcher K."/>
            <person name="Zhang L."/>
            <person name="Gil J."/>
            <person name="Han R."/>
            <person name="Cavanaugh K."/>
            <person name="Michelmore R."/>
        </authorList>
    </citation>
    <scope>NUCLEOTIDE SEQUENCE [LARGE SCALE GENOMIC DNA]</scope>
    <source>
        <strain evidence="1 2">SF5</strain>
    </source>
</reference>
<dbReference type="EMBL" id="SHOA02000006">
    <property type="protein sequence ID" value="TDH67118.1"/>
    <property type="molecule type" value="Genomic_DNA"/>
</dbReference>
<dbReference type="RefSeq" id="XP_067816617.1">
    <property type="nucleotide sequence ID" value="XM_067966403.1"/>
</dbReference>
<comment type="caution">
    <text evidence="1">The sequence shown here is derived from an EMBL/GenBank/DDBJ whole genome shotgun (WGS) entry which is preliminary data.</text>
</comment>